<organism evidence="1 2">
    <name type="scientific">Paenibacillus piri</name>
    <dbReference type="NCBI Taxonomy" id="2547395"/>
    <lineage>
        <taxon>Bacteria</taxon>
        <taxon>Bacillati</taxon>
        <taxon>Bacillota</taxon>
        <taxon>Bacilli</taxon>
        <taxon>Bacillales</taxon>
        <taxon>Paenibacillaceae</taxon>
        <taxon>Paenibacillus</taxon>
    </lineage>
</organism>
<dbReference type="AlphaFoldDB" id="A0A4R5KWS7"/>
<evidence type="ECO:0000313" key="1">
    <source>
        <dbReference type="EMBL" id="TDG00492.1"/>
    </source>
</evidence>
<dbReference type="SUPFAM" id="SSF160755">
    <property type="entry name" value="YugN-like"/>
    <property type="match status" value="1"/>
</dbReference>
<proteinExistence type="predicted"/>
<evidence type="ECO:0000313" key="2">
    <source>
        <dbReference type="Proteomes" id="UP000295636"/>
    </source>
</evidence>
<dbReference type="EMBL" id="SMRT01000001">
    <property type="protein sequence ID" value="TDG00492.1"/>
    <property type="molecule type" value="Genomic_DNA"/>
</dbReference>
<evidence type="ECO:0008006" key="3">
    <source>
        <dbReference type="Google" id="ProtNLM"/>
    </source>
</evidence>
<dbReference type="InterPro" id="IPR014967">
    <property type="entry name" value="Uncharacterised_YugN-like"/>
</dbReference>
<accession>A0A4R5KWS7</accession>
<dbReference type="Proteomes" id="UP000295636">
    <property type="component" value="Unassembled WGS sequence"/>
</dbReference>
<protein>
    <recommendedName>
        <fullName evidence="3">YugN-like family protein</fullName>
    </recommendedName>
</protein>
<name>A0A4R5KWS7_9BACL</name>
<sequence>MDLEDEPVIAMESRIANREEAFDFVRQYLHEHQFSLGGNWDYEHGYFDRYLDEARKVWLRIPFEVTHGALDGDASSTDAIVRFGSPFVLKHVYNEGLDEEAHVNTYGALFNQFQEPLDRDAPVEDKWVSKAEEVLRQVDESLPF</sequence>
<comment type="caution">
    <text evidence="1">The sequence shown here is derived from an EMBL/GenBank/DDBJ whole genome shotgun (WGS) entry which is preliminary data.</text>
</comment>
<reference evidence="1 2" key="1">
    <citation type="submission" date="2019-03" db="EMBL/GenBank/DDBJ databases">
        <title>This is whole genome sequence of Paenibacillus sp MS74 strain.</title>
        <authorList>
            <person name="Trinh H.N."/>
        </authorList>
    </citation>
    <scope>NUCLEOTIDE SEQUENCE [LARGE SCALE GENOMIC DNA]</scope>
    <source>
        <strain evidence="1 2">MS74</strain>
    </source>
</reference>
<dbReference type="Gene3D" id="3.30.310.100">
    <property type="entry name" value="YugN-like"/>
    <property type="match status" value="1"/>
</dbReference>
<dbReference type="OrthoDB" id="2988890at2"/>
<dbReference type="InterPro" id="IPR036491">
    <property type="entry name" value="YugN-like_sf"/>
</dbReference>
<keyword evidence="2" id="KW-1185">Reference proteome</keyword>
<dbReference type="Pfam" id="PF08868">
    <property type="entry name" value="YugN"/>
    <property type="match status" value="1"/>
</dbReference>
<gene>
    <name evidence="1" type="ORF">E1757_02340</name>
</gene>